<dbReference type="OrthoDB" id="2755154at2759"/>
<sequence length="167" mass="18040">MVTAYDPDGPASRFGGSFKAGQPGNHAGAVFGASPFFQSEATFLLTGFPDPSSCRGLHFGDVFLHTATRFSPPKYQLWLWTTDGDGCAIWNPVAVGHTRDDGKRLTLSPETKSLSWVTDKHFQHVLRLEQGTSSPAIDSTITGNDGELSVSSDHLSIALIFITVKWA</sequence>
<dbReference type="EMBL" id="MNAD01000865">
    <property type="protein sequence ID" value="OJT09928.1"/>
    <property type="molecule type" value="Genomic_DNA"/>
</dbReference>
<reference evidence="1 2" key="1">
    <citation type="submission" date="2016-10" db="EMBL/GenBank/DDBJ databases">
        <title>Genome sequence of the basidiomycete white-rot fungus Trametes pubescens.</title>
        <authorList>
            <person name="Makela M.R."/>
            <person name="Granchi Z."/>
            <person name="Peng M."/>
            <person name="De Vries R.P."/>
            <person name="Grigoriev I."/>
            <person name="Riley R."/>
            <person name="Hilden K."/>
        </authorList>
    </citation>
    <scope>NUCLEOTIDE SEQUENCE [LARGE SCALE GENOMIC DNA]</scope>
    <source>
        <strain evidence="1 2">FBCC735</strain>
    </source>
</reference>
<evidence type="ECO:0000313" key="1">
    <source>
        <dbReference type="EMBL" id="OJT09928.1"/>
    </source>
</evidence>
<keyword evidence="2" id="KW-1185">Reference proteome</keyword>
<organism evidence="1 2">
    <name type="scientific">Trametes pubescens</name>
    <name type="common">White-rot fungus</name>
    <dbReference type="NCBI Taxonomy" id="154538"/>
    <lineage>
        <taxon>Eukaryota</taxon>
        <taxon>Fungi</taxon>
        <taxon>Dikarya</taxon>
        <taxon>Basidiomycota</taxon>
        <taxon>Agaricomycotina</taxon>
        <taxon>Agaricomycetes</taxon>
        <taxon>Polyporales</taxon>
        <taxon>Polyporaceae</taxon>
        <taxon>Trametes</taxon>
    </lineage>
</organism>
<comment type="caution">
    <text evidence="1">The sequence shown here is derived from an EMBL/GenBank/DDBJ whole genome shotgun (WGS) entry which is preliminary data.</text>
</comment>
<accession>A0A1M2VQT8</accession>
<protein>
    <submittedName>
        <fullName evidence="1">Uncharacterized protein</fullName>
    </submittedName>
</protein>
<evidence type="ECO:0000313" key="2">
    <source>
        <dbReference type="Proteomes" id="UP000184267"/>
    </source>
</evidence>
<dbReference type="Proteomes" id="UP000184267">
    <property type="component" value="Unassembled WGS sequence"/>
</dbReference>
<dbReference type="AlphaFoldDB" id="A0A1M2VQT8"/>
<proteinExistence type="predicted"/>
<name>A0A1M2VQT8_TRAPU</name>
<gene>
    <name evidence="1" type="ORF">TRAPUB_13595</name>
</gene>